<keyword evidence="1" id="KW-0233">DNA recombination</keyword>
<dbReference type="GO" id="GO:0003677">
    <property type="term" value="F:DNA binding"/>
    <property type="evidence" value="ECO:0007669"/>
    <property type="project" value="InterPro"/>
</dbReference>
<dbReference type="InterPro" id="IPR002104">
    <property type="entry name" value="Integrase_catalytic"/>
</dbReference>
<dbReference type="InterPro" id="IPR011010">
    <property type="entry name" value="DNA_brk_join_enz"/>
</dbReference>
<dbReference type="EMBL" id="BONF01000058">
    <property type="protein sequence ID" value="GIF86053.1"/>
    <property type="molecule type" value="Genomic_DNA"/>
</dbReference>
<evidence type="ECO:0000259" key="2">
    <source>
        <dbReference type="PROSITE" id="PS51898"/>
    </source>
</evidence>
<proteinExistence type="predicted"/>
<dbReference type="AlphaFoldDB" id="A0A8J3NNF9"/>
<evidence type="ECO:0000313" key="4">
    <source>
        <dbReference type="Proteomes" id="UP000601223"/>
    </source>
</evidence>
<accession>A0A8J3NNF9</accession>
<evidence type="ECO:0000313" key="3">
    <source>
        <dbReference type="EMBL" id="GIF86053.1"/>
    </source>
</evidence>
<name>A0A8J3NNF9_9ACTN</name>
<dbReference type="Pfam" id="PF00589">
    <property type="entry name" value="Phage_integrase"/>
    <property type="match status" value="1"/>
</dbReference>
<dbReference type="CDD" id="cd00397">
    <property type="entry name" value="DNA_BRE_C"/>
    <property type="match status" value="1"/>
</dbReference>
<dbReference type="PROSITE" id="PS51898">
    <property type="entry name" value="TYR_RECOMBINASE"/>
    <property type="match status" value="1"/>
</dbReference>
<organism evidence="3 4">
    <name type="scientific">Catellatospora bangladeshensis</name>
    <dbReference type="NCBI Taxonomy" id="310355"/>
    <lineage>
        <taxon>Bacteria</taxon>
        <taxon>Bacillati</taxon>
        <taxon>Actinomycetota</taxon>
        <taxon>Actinomycetes</taxon>
        <taxon>Micromonosporales</taxon>
        <taxon>Micromonosporaceae</taxon>
        <taxon>Catellatospora</taxon>
    </lineage>
</organism>
<dbReference type="GO" id="GO:0006310">
    <property type="term" value="P:DNA recombination"/>
    <property type="evidence" value="ECO:0007669"/>
    <property type="project" value="UniProtKB-KW"/>
</dbReference>
<evidence type="ECO:0000256" key="1">
    <source>
        <dbReference type="ARBA" id="ARBA00023172"/>
    </source>
</evidence>
<protein>
    <recommendedName>
        <fullName evidence="2">Tyr recombinase domain-containing protein</fullName>
    </recommendedName>
</protein>
<feature type="domain" description="Tyr recombinase" evidence="2">
    <location>
        <begin position="357"/>
        <end position="573"/>
    </location>
</feature>
<comment type="caution">
    <text evidence="3">The sequence shown here is derived from an EMBL/GenBank/DDBJ whole genome shotgun (WGS) entry which is preliminary data.</text>
</comment>
<reference evidence="3 4" key="1">
    <citation type="submission" date="2021-01" db="EMBL/GenBank/DDBJ databases">
        <title>Whole genome shotgun sequence of Catellatospora bangladeshensis NBRC 107357.</title>
        <authorList>
            <person name="Komaki H."/>
            <person name="Tamura T."/>
        </authorList>
    </citation>
    <scope>NUCLEOTIDE SEQUENCE [LARGE SCALE GENOMIC DNA]</scope>
    <source>
        <strain evidence="3 4">NBRC 107357</strain>
    </source>
</reference>
<dbReference type="RefSeq" id="WP_203756757.1">
    <property type="nucleotide sequence ID" value="NZ_BONF01000058.1"/>
</dbReference>
<dbReference type="Proteomes" id="UP000601223">
    <property type="component" value="Unassembled WGS sequence"/>
</dbReference>
<dbReference type="GO" id="GO:0015074">
    <property type="term" value="P:DNA integration"/>
    <property type="evidence" value="ECO:0007669"/>
    <property type="project" value="InterPro"/>
</dbReference>
<dbReference type="Gene3D" id="1.10.443.10">
    <property type="entry name" value="Intergrase catalytic core"/>
    <property type="match status" value="1"/>
</dbReference>
<dbReference type="SUPFAM" id="SSF56349">
    <property type="entry name" value="DNA breaking-rejoining enzymes"/>
    <property type="match status" value="1"/>
</dbReference>
<gene>
    <name evidence="3" type="ORF">Cba03nite_74020</name>
</gene>
<keyword evidence="4" id="KW-1185">Reference proteome</keyword>
<sequence>MTGAALAAVASDVPGTDHHRTHRLRALISPQFLAEAGWVQVRKALVFPTRHPLLGWDGPADPLADWAARVAAGSGSCAVGRCPLDRQGNGSYCELHRVEWRATRGPSSGVDEAYWRTVVQAELVPGMVSLHGLPELVVAELLYGLQHRCRRGARTSWRALGNLVRRIRMAGAASMEDLPPRSEDSLHSTIVAAVRQAVLDPEIERRKDVWQMSAFGYGGTLDFSEISQGWLREAVKRWALDFLPTRQGKTPVGKVRARVMAVAKLSASLRLQRQDRGEDFTILGAADISAFCNRLAFLQAQGVVSARLRLSTCLMARVVLDGIRRLGLTRPGQPLSGLPDDFAIRRGQIPDDSEDDEPGKDLPKEVMQVICRHLPQLGQQANDEIQTAVELLIDTGRRPSEICALAWDCLQHDADGQPVLIYDNVKSKRFGRRLPVATTTADLIRAAQARARQRFPDTPVGELKLLPSTRNNPHGHRPISPANVSSMHRRWIMGLPQVTVATETTSDGKAVVVSLPYDMATITVYAYRHTYAQRHADAGVPVDVLRELLDHLRMDTTQRYYRIGEKRRREAVDRVALMQFDRHGSRIWRDATALLDDERMRLAVGEVAVPYGGCSEPSNVNAGGGACPIRFRCVGCGHFRTDASYLPDLEAYLADLLRNRERILATGIDADDWARAEALPSTEEITRVQRLITRIKGELDDLTDAEREQIEQAVAVVRRGRIALRITPTDRRPHDDLRPARAA</sequence>
<dbReference type="InterPro" id="IPR013762">
    <property type="entry name" value="Integrase-like_cat_sf"/>
</dbReference>